<feature type="domain" description="RNA polymerase N-terminal" evidence="9">
    <location>
        <begin position="1"/>
        <end position="131"/>
    </location>
</feature>
<dbReference type="GO" id="GO:0003677">
    <property type="term" value="F:DNA binding"/>
    <property type="evidence" value="ECO:0007669"/>
    <property type="project" value="InterPro"/>
</dbReference>
<keyword evidence="11" id="KW-1185">Reference proteome</keyword>
<evidence type="ECO:0000256" key="6">
    <source>
        <dbReference type="ARBA" id="ARBA00022695"/>
    </source>
</evidence>
<dbReference type="InterPro" id="IPR006592">
    <property type="entry name" value="RNA_pol_N"/>
</dbReference>
<dbReference type="PANTHER" id="PTHR19376">
    <property type="entry name" value="DNA-DIRECTED RNA POLYMERASE"/>
    <property type="match status" value="1"/>
</dbReference>
<reference evidence="10 11" key="1">
    <citation type="journal article" date="2012" name="Nature">
        <title>Repeated polyploidization of Gossypium genomes and the evolution of spinnable cotton fibres.</title>
        <authorList>
            <person name="Paterson A.H."/>
            <person name="Wendel J.F."/>
            <person name="Gundlach H."/>
            <person name="Guo H."/>
            <person name="Jenkins J."/>
            <person name="Jin D."/>
            <person name="Llewellyn D."/>
            <person name="Showmaker K.C."/>
            <person name="Shu S."/>
            <person name="Udall J."/>
            <person name="Yoo M.J."/>
            <person name="Byers R."/>
            <person name="Chen W."/>
            <person name="Doron-Faigenboim A."/>
            <person name="Duke M.V."/>
            <person name="Gong L."/>
            <person name="Grimwood J."/>
            <person name="Grover C."/>
            <person name="Grupp K."/>
            <person name="Hu G."/>
            <person name="Lee T.H."/>
            <person name="Li J."/>
            <person name="Lin L."/>
            <person name="Liu T."/>
            <person name="Marler B.S."/>
            <person name="Page J.T."/>
            <person name="Roberts A.W."/>
            <person name="Romanel E."/>
            <person name="Sanders W.S."/>
            <person name="Szadkowski E."/>
            <person name="Tan X."/>
            <person name="Tang H."/>
            <person name="Xu C."/>
            <person name="Wang J."/>
            <person name="Wang Z."/>
            <person name="Zhang D."/>
            <person name="Zhang L."/>
            <person name="Ashrafi H."/>
            <person name="Bedon F."/>
            <person name="Bowers J.E."/>
            <person name="Brubaker C.L."/>
            <person name="Chee P.W."/>
            <person name="Das S."/>
            <person name="Gingle A.R."/>
            <person name="Haigler C.H."/>
            <person name="Harker D."/>
            <person name="Hoffmann L.V."/>
            <person name="Hovav R."/>
            <person name="Jones D.C."/>
            <person name="Lemke C."/>
            <person name="Mansoor S."/>
            <person name="ur Rahman M."/>
            <person name="Rainville L.N."/>
            <person name="Rambani A."/>
            <person name="Reddy U.K."/>
            <person name="Rong J.K."/>
            <person name="Saranga Y."/>
            <person name="Scheffler B.E."/>
            <person name="Scheffler J.A."/>
            <person name="Stelly D.M."/>
            <person name="Triplett B.A."/>
            <person name="Van Deynze A."/>
            <person name="Vaslin M.F."/>
            <person name="Waghmare V.N."/>
            <person name="Walford S.A."/>
            <person name="Wright R.J."/>
            <person name="Zaki E.A."/>
            <person name="Zhang T."/>
            <person name="Dennis E.S."/>
            <person name="Mayer K.F."/>
            <person name="Peterson D.G."/>
            <person name="Rokhsar D.S."/>
            <person name="Wang X."/>
            <person name="Schmutz J."/>
        </authorList>
    </citation>
    <scope>NUCLEOTIDE SEQUENCE [LARGE SCALE GENOMIC DNA]</scope>
</reference>
<evidence type="ECO:0000256" key="7">
    <source>
        <dbReference type="ARBA" id="ARBA00023163"/>
    </source>
</evidence>
<evidence type="ECO:0000256" key="8">
    <source>
        <dbReference type="ARBA" id="ARBA00048552"/>
    </source>
</evidence>
<dbReference type="Pfam" id="PF00623">
    <property type="entry name" value="RNA_pol_Rpb1_2"/>
    <property type="match status" value="1"/>
</dbReference>
<dbReference type="GO" id="GO:0000428">
    <property type="term" value="C:DNA-directed RNA polymerase complex"/>
    <property type="evidence" value="ECO:0007669"/>
    <property type="project" value="UniProtKB-KW"/>
</dbReference>
<keyword evidence="4" id="KW-0240">DNA-directed RNA polymerase</keyword>
<evidence type="ECO:0000313" key="10">
    <source>
        <dbReference type="EMBL" id="KJB83701.1"/>
    </source>
</evidence>
<dbReference type="InterPro" id="IPR045867">
    <property type="entry name" value="DNA-dir_RpoC_beta_prime"/>
</dbReference>
<evidence type="ECO:0000256" key="1">
    <source>
        <dbReference type="ARBA" id="ARBA00004026"/>
    </source>
</evidence>
<accession>A0A0D2VIQ9</accession>
<evidence type="ECO:0000256" key="3">
    <source>
        <dbReference type="ARBA" id="ARBA00012418"/>
    </source>
</evidence>
<dbReference type="EMBL" id="CM001752">
    <property type="protein sequence ID" value="KJB83701.1"/>
    <property type="molecule type" value="Genomic_DNA"/>
</dbReference>
<comment type="function">
    <text evidence="1">DNA-dependent RNA polymerase catalyzes the transcription of DNA into RNA using the four ribonucleoside triphosphates as substrates.</text>
</comment>
<dbReference type="Gramene" id="KJB83701">
    <property type="protein sequence ID" value="KJB83701"/>
    <property type="gene ID" value="B456_013G259400"/>
</dbReference>
<dbReference type="AlphaFoldDB" id="A0A0D2VIQ9"/>
<protein>
    <recommendedName>
        <fullName evidence="3">DNA-directed RNA polymerase</fullName>
        <ecNumber evidence="3">2.7.7.6</ecNumber>
    </recommendedName>
</protein>
<comment type="catalytic activity">
    <reaction evidence="8">
        <text>RNA(n) + a ribonucleoside 5'-triphosphate = RNA(n+1) + diphosphate</text>
        <dbReference type="Rhea" id="RHEA:21248"/>
        <dbReference type="Rhea" id="RHEA-COMP:14527"/>
        <dbReference type="Rhea" id="RHEA-COMP:17342"/>
        <dbReference type="ChEBI" id="CHEBI:33019"/>
        <dbReference type="ChEBI" id="CHEBI:61557"/>
        <dbReference type="ChEBI" id="CHEBI:140395"/>
        <dbReference type="EC" id="2.7.7.6"/>
    </reaction>
</comment>
<dbReference type="STRING" id="29730.A0A0D2VIQ9"/>
<evidence type="ECO:0000256" key="4">
    <source>
        <dbReference type="ARBA" id="ARBA00022478"/>
    </source>
</evidence>
<dbReference type="Gene3D" id="2.40.40.20">
    <property type="match status" value="1"/>
</dbReference>
<dbReference type="GO" id="GO:0003899">
    <property type="term" value="F:DNA-directed RNA polymerase activity"/>
    <property type="evidence" value="ECO:0007669"/>
    <property type="project" value="UniProtKB-EC"/>
</dbReference>
<name>A0A0D2VIQ9_GOSRA</name>
<dbReference type="SMART" id="SM00663">
    <property type="entry name" value="RPOLA_N"/>
    <property type="match status" value="1"/>
</dbReference>
<dbReference type="GO" id="GO:0006351">
    <property type="term" value="P:DNA-templated transcription"/>
    <property type="evidence" value="ECO:0007669"/>
    <property type="project" value="InterPro"/>
</dbReference>
<proteinExistence type="inferred from homology"/>
<dbReference type="eggNOG" id="ENOG502QPYA">
    <property type="taxonomic scope" value="Eukaryota"/>
</dbReference>
<dbReference type="InterPro" id="IPR000722">
    <property type="entry name" value="RNA_pol_asu"/>
</dbReference>
<dbReference type="SUPFAM" id="SSF64484">
    <property type="entry name" value="beta and beta-prime subunits of DNA dependent RNA-polymerase"/>
    <property type="match status" value="1"/>
</dbReference>
<sequence length="142" mass="16297">MWDGHNKVYKSFSDVIEGKERRFHETLLGKRVDYSGRSVIVVGTSLSLHRCGLPREIAIELFQTFVIRGLIRQHLASNIRVAKSKIRHITSQLDIAIQLQLVFAQWIQNTHTLAPSATAPSATVNSEHQFNLRRRFYQTLNT</sequence>
<evidence type="ECO:0000256" key="5">
    <source>
        <dbReference type="ARBA" id="ARBA00022679"/>
    </source>
</evidence>
<dbReference type="PANTHER" id="PTHR19376:SF54">
    <property type="entry name" value="DNA-DIRECTED RNA POLYMERASE SUBUNIT BETA"/>
    <property type="match status" value="1"/>
</dbReference>
<keyword evidence="6" id="KW-0548">Nucleotidyltransferase</keyword>
<evidence type="ECO:0000256" key="2">
    <source>
        <dbReference type="ARBA" id="ARBA00007207"/>
    </source>
</evidence>
<dbReference type="EC" id="2.7.7.6" evidence="3"/>
<evidence type="ECO:0000259" key="9">
    <source>
        <dbReference type="SMART" id="SM00663"/>
    </source>
</evidence>
<dbReference type="Proteomes" id="UP000032304">
    <property type="component" value="Chromosome 13"/>
</dbReference>
<gene>
    <name evidence="10" type="ORF">B456_013G259400</name>
</gene>
<keyword evidence="7" id="KW-0804">Transcription</keyword>
<organism evidence="10 11">
    <name type="scientific">Gossypium raimondii</name>
    <name type="common">Peruvian cotton</name>
    <name type="synonym">Gossypium klotzschianum subsp. raimondii</name>
    <dbReference type="NCBI Taxonomy" id="29730"/>
    <lineage>
        <taxon>Eukaryota</taxon>
        <taxon>Viridiplantae</taxon>
        <taxon>Streptophyta</taxon>
        <taxon>Embryophyta</taxon>
        <taxon>Tracheophyta</taxon>
        <taxon>Spermatophyta</taxon>
        <taxon>Magnoliopsida</taxon>
        <taxon>eudicotyledons</taxon>
        <taxon>Gunneridae</taxon>
        <taxon>Pentapetalae</taxon>
        <taxon>rosids</taxon>
        <taxon>malvids</taxon>
        <taxon>Malvales</taxon>
        <taxon>Malvaceae</taxon>
        <taxon>Malvoideae</taxon>
        <taxon>Gossypium</taxon>
    </lineage>
</organism>
<evidence type="ECO:0000313" key="11">
    <source>
        <dbReference type="Proteomes" id="UP000032304"/>
    </source>
</evidence>
<comment type="similarity">
    <text evidence="2">Belongs to the RNA polymerase beta' chain family. RpoC1 subfamily.</text>
</comment>
<keyword evidence="5" id="KW-0808">Transferase</keyword>